<evidence type="ECO:0000256" key="4">
    <source>
        <dbReference type="SAM" id="MobiDB-lite"/>
    </source>
</evidence>
<evidence type="ECO:0000256" key="2">
    <source>
        <dbReference type="ARBA" id="ARBA00022801"/>
    </source>
</evidence>
<evidence type="ECO:0000313" key="6">
    <source>
        <dbReference type="EMBL" id="KAG7431054.1"/>
    </source>
</evidence>
<dbReference type="EC" id="3.1.1.-" evidence="3"/>
<evidence type="ECO:0000259" key="5">
    <source>
        <dbReference type="Pfam" id="PF00135"/>
    </source>
</evidence>
<keyword evidence="2 3" id="KW-0378">Hydrolase</keyword>
<evidence type="ECO:0000313" key="7">
    <source>
        <dbReference type="Proteomes" id="UP000693942"/>
    </source>
</evidence>
<dbReference type="PANTHER" id="PTHR43918:SF4">
    <property type="entry name" value="CARBOXYLIC ESTER HYDROLASE"/>
    <property type="match status" value="1"/>
</dbReference>
<dbReference type="AlphaFoldDB" id="A0A8J5PUD3"/>
<feature type="compositionally biased region" description="Polar residues" evidence="4">
    <location>
        <begin position="1"/>
        <end position="12"/>
    </location>
</feature>
<dbReference type="PROSITE" id="PS00122">
    <property type="entry name" value="CARBOXYLESTERASE_B_1"/>
    <property type="match status" value="1"/>
</dbReference>
<organism evidence="6 7">
    <name type="scientific">Fusarium oxysporum f. sp. raphani</name>
    <dbReference type="NCBI Taxonomy" id="96318"/>
    <lineage>
        <taxon>Eukaryota</taxon>
        <taxon>Fungi</taxon>
        <taxon>Dikarya</taxon>
        <taxon>Ascomycota</taxon>
        <taxon>Pezizomycotina</taxon>
        <taxon>Sordariomycetes</taxon>
        <taxon>Hypocreomycetidae</taxon>
        <taxon>Hypocreales</taxon>
        <taxon>Nectriaceae</taxon>
        <taxon>Fusarium</taxon>
        <taxon>Fusarium oxysporum species complex</taxon>
    </lineage>
</organism>
<sequence>MAPTRGSSSSLGPTPALAMKHPTPSPMTRQTTTLSWVPVPASRALAALNEIQVRKPAGTLSFLELDITSDESIKAAAQKLESDFGVLDVPVNNAGILGKEVVWKFGSGASDAAAEYARSLFGSLCMPSMISGSYDSVRHQDVFLGVPFTASPTGNLRFSLPQPPKPWKGTKSAKTYGPFCLGNSAGIAGFSKNTSAPMSEDCLYMNIIRPSRINKSRKLPVFAWIHGGAWVDGGAWVEGSAGDPRYNGSFLVETSVQMGMPIIFVSFNYRLGVFGMMNGPAAAKAGPPNVFIHDQRQALRWVQENIAYFGGDASRVTIVGESAGASSVGQHLIAYGGRDEGLFSGAIAQSGGPLSSSSYRNATETEAYSNKVLEETGCTDAKDKLSCLRAVPAEVLRRVSQMLPTAWVVDGELFTSTGSRLLESGSFVKVPLLTESNRNEGTSFMQLLGLTVNSDDEFLASVKGILGRPVEEAALANWSTLYQMEVERPSPAGLGSILPNSGPQLGAQYGKTSLWVGDALFTAGRRFTSQKWADYRTPSYSYFFDTPPANLDLETLSVAHFQEIPFTFANTKAIGWDTDPFPSEPKRRQKYLKLAEIMSRMWISFVVTGSPNFHHVYFRNLLSSSAGHAAQGLYIFASAGDADALSSR</sequence>
<feature type="domain" description="Carboxylesterase type B" evidence="5">
    <location>
        <begin position="132"/>
        <end position="614"/>
    </location>
</feature>
<dbReference type="Proteomes" id="UP000693942">
    <property type="component" value="Unassembled WGS sequence"/>
</dbReference>
<accession>A0A8J5PUD3</accession>
<comment type="caution">
    <text evidence="6">The sequence shown here is derived from an EMBL/GenBank/DDBJ whole genome shotgun (WGS) entry which is preliminary data.</text>
</comment>
<reference evidence="6" key="1">
    <citation type="submission" date="2021-04" db="EMBL/GenBank/DDBJ databases">
        <title>First draft genome resource for Brassicaceae pathogens Fusarium oxysporum f. sp. raphani and Fusarium oxysporum f. sp. rapae.</title>
        <authorList>
            <person name="Asai S."/>
        </authorList>
    </citation>
    <scope>NUCLEOTIDE SEQUENCE</scope>
    <source>
        <strain evidence="6">Tf1262</strain>
    </source>
</reference>
<gene>
    <name evidence="6" type="primary">LIP1-5</name>
    <name evidence="6" type="ORF">Forpi1262_v008192</name>
</gene>
<dbReference type="PANTHER" id="PTHR43918">
    <property type="entry name" value="ACETYLCHOLINESTERASE"/>
    <property type="match status" value="1"/>
</dbReference>
<dbReference type="InterPro" id="IPR050654">
    <property type="entry name" value="AChE-related_enzymes"/>
</dbReference>
<dbReference type="GO" id="GO:0052689">
    <property type="term" value="F:carboxylic ester hydrolase activity"/>
    <property type="evidence" value="ECO:0007669"/>
    <property type="project" value="TreeGrafter"/>
</dbReference>
<dbReference type="EMBL" id="JAELUR010000005">
    <property type="protein sequence ID" value="KAG7431054.1"/>
    <property type="molecule type" value="Genomic_DNA"/>
</dbReference>
<dbReference type="InterPro" id="IPR002018">
    <property type="entry name" value="CarbesteraseB"/>
</dbReference>
<proteinExistence type="inferred from homology"/>
<dbReference type="Pfam" id="PF00135">
    <property type="entry name" value="COesterase"/>
    <property type="match status" value="1"/>
</dbReference>
<evidence type="ECO:0000256" key="1">
    <source>
        <dbReference type="ARBA" id="ARBA00005964"/>
    </source>
</evidence>
<dbReference type="InterPro" id="IPR019826">
    <property type="entry name" value="Carboxylesterase_B_AS"/>
</dbReference>
<evidence type="ECO:0000256" key="3">
    <source>
        <dbReference type="RuleBase" id="RU361235"/>
    </source>
</evidence>
<comment type="similarity">
    <text evidence="1 3">Belongs to the type-B carboxylesterase/lipase family.</text>
</comment>
<protein>
    <recommendedName>
        <fullName evidence="3">Carboxylic ester hydrolase</fullName>
        <ecNumber evidence="3">3.1.1.-</ecNumber>
    </recommendedName>
</protein>
<name>A0A8J5PUD3_FUSOX</name>
<feature type="region of interest" description="Disordered" evidence="4">
    <location>
        <begin position="1"/>
        <end position="31"/>
    </location>
</feature>